<name>A0A397VCH6_9GLOM</name>
<protein>
    <recommendedName>
        <fullName evidence="4">HMG box domain-containing protein</fullName>
    </recommendedName>
</protein>
<dbReference type="Proteomes" id="UP000266673">
    <property type="component" value="Unassembled WGS sequence"/>
</dbReference>
<organism evidence="2 3">
    <name type="scientific">Gigaspora rosea</name>
    <dbReference type="NCBI Taxonomy" id="44941"/>
    <lineage>
        <taxon>Eukaryota</taxon>
        <taxon>Fungi</taxon>
        <taxon>Fungi incertae sedis</taxon>
        <taxon>Mucoromycota</taxon>
        <taxon>Glomeromycotina</taxon>
        <taxon>Glomeromycetes</taxon>
        <taxon>Diversisporales</taxon>
        <taxon>Gigasporaceae</taxon>
        <taxon>Gigaspora</taxon>
    </lineage>
</organism>
<dbReference type="OrthoDB" id="2357619at2759"/>
<dbReference type="SUPFAM" id="SSF47095">
    <property type="entry name" value="HMG-box"/>
    <property type="match status" value="1"/>
</dbReference>
<reference evidence="2 3" key="1">
    <citation type="submission" date="2018-06" db="EMBL/GenBank/DDBJ databases">
        <title>Comparative genomics reveals the genomic features of Rhizophagus irregularis, R. cerebriforme, R. diaphanum and Gigaspora rosea, and their symbiotic lifestyle signature.</title>
        <authorList>
            <person name="Morin E."/>
            <person name="San Clemente H."/>
            <person name="Chen E.C.H."/>
            <person name="De La Providencia I."/>
            <person name="Hainaut M."/>
            <person name="Kuo A."/>
            <person name="Kohler A."/>
            <person name="Murat C."/>
            <person name="Tang N."/>
            <person name="Roy S."/>
            <person name="Loubradou J."/>
            <person name="Henrissat B."/>
            <person name="Grigoriev I.V."/>
            <person name="Corradi N."/>
            <person name="Roux C."/>
            <person name="Martin F.M."/>
        </authorList>
    </citation>
    <scope>NUCLEOTIDE SEQUENCE [LARGE SCALE GENOMIC DNA]</scope>
    <source>
        <strain evidence="2 3">DAOM 194757</strain>
    </source>
</reference>
<comment type="caution">
    <text evidence="2">The sequence shown here is derived from an EMBL/GenBank/DDBJ whole genome shotgun (WGS) entry which is preliminary data.</text>
</comment>
<dbReference type="CDD" id="cd01389">
    <property type="entry name" value="HMG-box_ROX1-like"/>
    <property type="match status" value="1"/>
</dbReference>
<evidence type="ECO:0000313" key="3">
    <source>
        <dbReference type="Proteomes" id="UP000266673"/>
    </source>
</evidence>
<feature type="region of interest" description="Disordered" evidence="1">
    <location>
        <begin position="164"/>
        <end position="186"/>
    </location>
</feature>
<proteinExistence type="predicted"/>
<evidence type="ECO:0000256" key="1">
    <source>
        <dbReference type="SAM" id="MobiDB-lite"/>
    </source>
</evidence>
<dbReference type="Gene3D" id="1.10.30.10">
    <property type="entry name" value="High mobility group box domain"/>
    <property type="match status" value="1"/>
</dbReference>
<gene>
    <name evidence="2" type="ORF">C2G38_2085133</name>
</gene>
<evidence type="ECO:0008006" key="4">
    <source>
        <dbReference type="Google" id="ProtNLM"/>
    </source>
</evidence>
<keyword evidence="3" id="KW-1185">Reference proteome</keyword>
<dbReference type="EMBL" id="QKWP01000526">
    <property type="protein sequence ID" value="RIB18649.1"/>
    <property type="molecule type" value="Genomic_DNA"/>
</dbReference>
<sequence length="450" mass="50618">MPQIKQQKDNQDRQSKSPGNGRVLSNGDVVQAHLDARGDRLKVVVKLNDGVQIDFPVPTSKEVRDRFFYKKAKSSDKPARPPNKFFIFRTMFQGAVDTFKLQVPIVSGIASEVWRKSSVEVKEVFTRLSNIAKTEHGEINPGYVYKPHRKQSQDTANKFDIVSHDTVDDDSTGSSPSPCPSTPSSPCTPTLPLWASTFPTKNPESLPLSNFSMQQIPNFNVTPFTLNDLSQNSDSYPATFIQPQQLTYLSFGDTTIQQFIPQPMLQPRSNSSIDQIPFISPPDSFQFYQFSTSNSSTYSLTSDGLVDQNCPFKLQPSDYNNEGDSVMRSVPLPYSTGYFNPMHHEMTHINDDPITQSSQFPQFPQFPQQNFTDIVPGSSIIPCRQHTNEVVSRPQEQIQLELPTINFSQNIPSTISQTSQYNNTLLHGGLFPDAMDDDEIVIKNLKEEDF</sequence>
<accession>A0A397VCH6</accession>
<evidence type="ECO:0000313" key="2">
    <source>
        <dbReference type="EMBL" id="RIB18649.1"/>
    </source>
</evidence>
<dbReference type="AlphaFoldDB" id="A0A397VCH6"/>
<feature type="compositionally biased region" description="Basic and acidic residues" evidence="1">
    <location>
        <begin position="1"/>
        <end position="15"/>
    </location>
</feature>
<dbReference type="InterPro" id="IPR036910">
    <property type="entry name" value="HMG_box_dom_sf"/>
</dbReference>
<feature type="region of interest" description="Disordered" evidence="1">
    <location>
        <begin position="1"/>
        <end position="28"/>
    </location>
</feature>